<organism evidence="2 3">
    <name type="scientific">Butyricimonas faecalis</name>
    <dbReference type="NCBI Taxonomy" id="2093856"/>
    <lineage>
        <taxon>Bacteria</taxon>
        <taxon>Pseudomonadati</taxon>
        <taxon>Bacteroidota</taxon>
        <taxon>Bacteroidia</taxon>
        <taxon>Bacteroidales</taxon>
        <taxon>Odoribacteraceae</taxon>
        <taxon>Butyricimonas</taxon>
    </lineage>
</organism>
<sequence length="88" mass="10428">MKTINKTSLFLALIILAIAFSIISMIAAPAEMRYSWHGLNPWNTVQAVPLMFKRFFKTNDWIIYSLSVLIIVYLWWRIYALVNKFRRS</sequence>
<accession>A0A3S9VPW6</accession>
<protein>
    <submittedName>
        <fullName evidence="2">Uncharacterized protein</fullName>
    </submittedName>
</protein>
<name>A0A3S9VPW6_9BACT</name>
<feature type="transmembrane region" description="Helical" evidence="1">
    <location>
        <begin position="61"/>
        <end position="82"/>
    </location>
</feature>
<evidence type="ECO:0000256" key="1">
    <source>
        <dbReference type="SAM" id="Phobius"/>
    </source>
</evidence>
<dbReference type="Proteomes" id="UP000270673">
    <property type="component" value="Chromosome"/>
</dbReference>
<gene>
    <name evidence="2" type="ORF">D8S85_02715</name>
</gene>
<reference evidence="2 3" key="1">
    <citation type="submission" date="2018-10" db="EMBL/GenBank/DDBJ databases">
        <title>Butyricimonas faecalis sp. nov., isolated from human faeces and emended description of the genus Butyricimonas.</title>
        <authorList>
            <person name="Le Roy T."/>
            <person name="Van der Smissen P."/>
            <person name="Paquot A."/>
            <person name="Delzenne N."/>
            <person name="Muccioli G."/>
            <person name="Collet J.-F."/>
            <person name="Cani P.D."/>
        </authorList>
    </citation>
    <scope>NUCLEOTIDE SEQUENCE [LARGE SCALE GENOMIC DNA]</scope>
    <source>
        <strain evidence="2 3">H184</strain>
    </source>
</reference>
<keyword evidence="3" id="KW-1185">Reference proteome</keyword>
<dbReference type="EMBL" id="CP032819">
    <property type="protein sequence ID" value="AZS28570.1"/>
    <property type="molecule type" value="Genomic_DNA"/>
</dbReference>
<evidence type="ECO:0000313" key="3">
    <source>
        <dbReference type="Proteomes" id="UP000270673"/>
    </source>
</evidence>
<keyword evidence="1" id="KW-0812">Transmembrane</keyword>
<evidence type="ECO:0000313" key="2">
    <source>
        <dbReference type="EMBL" id="AZS28570.1"/>
    </source>
</evidence>
<dbReference type="RefSeq" id="WP_106624722.1">
    <property type="nucleotide sequence ID" value="NZ_CP032819.1"/>
</dbReference>
<dbReference type="OrthoDB" id="1099242at2"/>
<keyword evidence="1" id="KW-0472">Membrane</keyword>
<proteinExistence type="predicted"/>
<dbReference type="AlphaFoldDB" id="A0A3S9VPW6"/>
<feature type="transmembrane region" description="Helical" evidence="1">
    <location>
        <begin position="9"/>
        <end position="30"/>
    </location>
</feature>
<dbReference type="KEGG" id="buy:D8S85_02715"/>
<keyword evidence="1" id="KW-1133">Transmembrane helix</keyword>